<dbReference type="EMBL" id="FNIX01000002">
    <property type="protein sequence ID" value="SDO27576.1"/>
    <property type="molecule type" value="Genomic_DNA"/>
</dbReference>
<protein>
    <submittedName>
        <fullName evidence="1">Uncharacterized protein</fullName>
    </submittedName>
</protein>
<evidence type="ECO:0000313" key="1">
    <source>
        <dbReference type="EMBL" id="SDO27576.1"/>
    </source>
</evidence>
<proteinExistence type="predicted"/>
<accession>A0A1H0I869</accession>
<dbReference type="Proteomes" id="UP000199691">
    <property type="component" value="Unassembled WGS sequence"/>
</dbReference>
<evidence type="ECO:0000313" key="2">
    <source>
        <dbReference type="Proteomes" id="UP000199691"/>
    </source>
</evidence>
<dbReference type="AlphaFoldDB" id="A0A1H0I869"/>
<organism evidence="1 2">
    <name type="scientific">Lentzea jiangxiensis</name>
    <dbReference type="NCBI Taxonomy" id="641025"/>
    <lineage>
        <taxon>Bacteria</taxon>
        <taxon>Bacillati</taxon>
        <taxon>Actinomycetota</taxon>
        <taxon>Actinomycetes</taxon>
        <taxon>Pseudonocardiales</taxon>
        <taxon>Pseudonocardiaceae</taxon>
        <taxon>Lentzea</taxon>
    </lineage>
</organism>
<name>A0A1H0I869_9PSEU</name>
<feature type="non-terminal residue" evidence="1">
    <location>
        <position position="1"/>
    </location>
</feature>
<sequence>SFPQASVVVMRLSGGRAAVVAHSAAALLFG</sequence>
<reference evidence="2" key="1">
    <citation type="submission" date="2016-10" db="EMBL/GenBank/DDBJ databases">
        <authorList>
            <person name="Varghese N."/>
            <person name="Submissions S."/>
        </authorList>
    </citation>
    <scope>NUCLEOTIDE SEQUENCE [LARGE SCALE GENOMIC DNA]</scope>
    <source>
        <strain evidence="2">CGMCC 4.6609</strain>
    </source>
</reference>
<gene>
    <name evidence="1" type="ORF">SAMN05421507_1021</name>
</gene>
<keyword evidence="2" id="KW-1185">Reference proteome</keyword>